<dbReference type="Proteomes" id="UP001148838">
    <property type="component" value="Unassembled WGS sequence"/>
</dbReference>
<feature type="compositionally biased region" description="Low complexity" evidence="5">
    <location>
        <begin position="1515"/>
        <end position="1547"/>
    </location>
</feature>
<dbReference type="InterPro" id="IPR045841">
    <property type="entry name" value="E3_UBR4_N"/>
</dbReference>
<feature type="domain" description="UBR-type" evidence="6">
    <location>
        <begin position="1759"/>
        <end position="1832"/>
    </location>
</feature>
<feature type="region of interest" description="Disordered" evidence="5">
    <location>
        <begin position="1721"/>
        <end position="1758"/>
    </location>
</feature>
<feature type="region of interest" description="Disordered" evidence="5">
    <location>
        <begin position="1509"/>
        <end position="1585"/>
    </location>
</feature>
<keyword evidence="8" id="KW-1185">Reference proteome</keyword>
<keyword evidence="2" id="KW-0863">Zinc-finger</keyword>
<dbReference type="PANTHER" id="PTHR21725">
    <property type="entry name" value="E3 UBIQUITIN-PROTEIN LIGASE UBR4"/>
    <property type="match status" value="1"/>
</dbReference>
<dbReference type="InterPro" id="IPR045189">
    <property type="entry name" value="UBR4-like"/>
</dbReference>
<name>A0ABQ8TKS6_PERAM</name>
<feature type="compositionally biased region" description="Low complexity" evidence="5">
    <location>
        <begin position="1570"/>
        <end position="1579"/>
    </location>
</feature>
<comment type="caution">
    <text evidence="7">The sequence shown here is derived from an EMBL/GenBank/DDBJ whole genome shotgun (WGS) entry which is preliminary data.</text>
</comment>
<reference evidence="7 8" key="1">
    <citation type="journal article" date="2022" name="Allergy">
        <title>Genome assembly and annotation of Periplaneta americana reveal a comprehensive cockroach allergen profile.</title>
        <authorList>
            <person name="Wang L."/>
            <person name="Xiong Q."/>
            <person name="Saelim N."/>
            <person name="Wang L."/>
            <person name="Nong W."/>
            <person name="Wan A.T."/>
            <person name="Shi M."/>
            <person name="Liu X."/>
            <person name="Cao Q."/>
            <person name="Hui J.H.L."/>
            <person name="Sookrung N."/>
            <person name="Leung T.F."/>
            <person name="Tungtrongchitr A."/>
            <person name="Tsui S.K.W."/>
        </authorList>
    </citation>
    <scope>NUCLEOTIDE SEQUENCE [LARGE SCALE GENOMIC DNA]</scope>
    <source>
        <strain evidence="7">PWHHKU_190912</strain>
    </source>
</reference>
<evidence type="ECO:0000256" key="5">
    <source>
        <dbReference type="SAM" id="MobiDB-lite"/>
    </source>
</evidence>
<proteinExistence type="predicted"/>
<dbReference type="Pfam" id="PF19423">
    <property type="entry name" value="E3_UBR4_N"/>
    <property type="match status" value="2"/>
</dbReference>
<feature type="zinc finger region" description="UBR-type" evidence="4">
    <location>
        <begin position="1759"/>
        <end position="1832"/>
    </location>
</feature>
<evidence type="ECO:0000256" key="3">
    <source>
        <dbReference type="ARBA" id="ARBA00022833"/>
    </source>
</evidence>
<evidence type="ECO:0000259" key="6">
    <source>
        <dbReference type="PROSITE" id="PS51157"/>
    </source>
</evidence>
<feature type="compositionally biased region" description="Polar residues" evidence="5">
    <location>
        <begin position="205"/>
        <end position="223"/>
    </location>
</feature>
<evidence type="ECO:0000313" key="8">
    <source>
        <dbReference type="Proteomes" id="UP001148838"/>
    </source>
</evidence>
<feature type="region of interest" description="Disordered" evidence="5">
    <location>
        <begin position="603"/>
        <end position="637"/>
    </location>
</feature>
<dbReference type="Pfam" id="PF02207">
    <property type="entry name" value="zf-UBR"/>
    <property type="match status" value="1"/>
</dbReference>
<dbReference type="CDD" id="cd19680">
    <property type="entry name" value="UBR-box_UBR4"/>
    <property type="match status" value="1"/>
</dbReference>
<dbReference type="PANTHER" id="PTHR21725:SF1">
    <property type="entry name" value="E3 UBIQUITIN-PROTEIN LIGASE UBR4"/>
    <property type="match status" value="1"/>
</dbReference>
<evidence type="ECO:0000256" key="4">
    <source>
        <dbReference type="PROSITE-ProRule" id="PRU00508"/>
    </source>
</evidence>
<dbReference type="PROSITE" id="PS51157">
    <property type="entry name" value="ZF_UBR"/>
    <property type="match status" value="1"/>
</dbReference>
<evidence type="ECO:0000256" key="2">
    <source>
        <dbReference type="ARBA" id="ARBA00022771"/>
    </source>
</evidence>
<feature type="compositionally biased region" description="Polar residues" evidence="5">
    <location>
        <begin position="611"/>
        <end position="622"/>
    </location>
</feature>
<feature type="compositionally biased region" description="Acidic residues" evidence="5">
    <location>
        <begin position="1731"/>
        <end position="1758"/>
    </location>
</feature>
<feature type="region of interest" description="Disordered" evidence="5">
    <location>
        <begin position="1150"/>
        <end position="1172"/>
    </location>
</feature>
<dbReference type="SUPFAM" id="SSF50978">
    <property type="entry name" value="WD40 repeat-like"/>
    <property type="match status" value="1"/>
</dbReference>
<keyword evidence="1" id="KW-0479">Metal-binding</keyword>
<evidence type="ECO:0000256" key="1">
    <source>
        <dbReference type="ARBA" id="ARBA00022723"/>
    </source>
</evidence>
<protein>
    <recommendedName>
        <fullName evidence="6">UBR-type domain-containing protein</fullName>
    </recommendedName>
</protein>
<organism evidence="7 8">
    <name type="scientific">Periplaneta americana</name>
    <name type="common">American cockroach</name>
    <name type="synonym">Blatta americana</name>
    <dbReference type="NCBI Taxonomy" id="6978"/>
    <lineage>
        <taxon>Eukaryota</taxon>
        <taxon>Metazoa</taxon>
        <taxon>Ecdysozoa</taxon>
        <taxon>Arthropoda</taxon>
        <taxon>Hexapoda</taxon>
        <taxon>Insecta</taxon>
        <taxon>Pterygota</taxon>
        <taxon>Neoptera</taxon>
        <taxon>Polyneoptera</taxon>
        <taxon>Dictyoptera</taxon>
        <taxon>Blattodea</taxon>
        <taxon>Blattoidea</taxon>
        <taxon>Blattidae</taxon>
        <taxon>Blattinae</taxon>
        <taxon>Periplaneta</taxon>
    </lineage>
</organism>
<accession>A0ABQ8TKS6</accession>
<evidence type="ECO:0000313" key="7">
    <source>
        <dbReference type="EMBL" id="KAJ4446280.1"/>
    </source>
</evidence>
<feature type="region of interest" description="Disordered" evidence="5">
    <location>
        <begin position="204"/>
        <end position="229"/>
    </location>
</feature>
<dbReference type="EMBL" id="JAJSOF020000009">
    <property type="protein sequence ID" value="KAJ4446280.1"/>
    <property type="molecule type" value="Genomic_DNA"/>
</dbReference>
<gene>
    <name evidence="7" type="ORF">ANN_12975</name>
</gene>
<sequence length="2673" mass="293668">MAANSGGVEWASIVKPILAASYGSFNKSDILELVKAINRSEHELLNHEDEYETFYTAFAALAADYISSSASTLCKSQVGVVCQACRILLQYLLSHLQAHSTGEAVATTGAMLFPKQLLLPIRALCSAEGMLQRADQISLTAIMKMQSYLHILKPALQHRNKLHYTGEKEVPVKEPKRSRSDLSASILEQLTTPLHDFVIPRPQLPESSDLSANKTGESNNLSTGGDPGQDTKNLFIQKNVASLQALRAGDILIDMCLNLPHLTRYIHKYRDAVAKKGFSLPASHSEATLVRHSLQALVNDISLTWSALSLPVLEPLTPDKLEKLCVLTMSCLYCAVSNATASSLLGISSAISPKCTGTTSGTAAGKGGEDEGGADSHAITVVEKALEIFSLVSGVIKTSTRAGGHILQNHLLIGVWVLITGLQTQLSASSFLAADKGKDDKGKSPNKLREGSSRINLMKVQQGFGVLSVALASQALTMMSALLDDLQVETACCEDSMTQGPEAELEPASLDILGQFTALQRAAKFLAAAPLNQLLFYLATISYRKACTLKRIQKHPPEGDTFSTSDSTTYYEDDFSCSDESSADDDDDSEPILGLWFEETLAPPETPPGNHVSQSAADSQEGTGKHNTDRTGSIVPEKGEPHGYILLASQIFQFMNKHLLSSESPFMLRYVQAGLAEQQMVILAAIIRDLDRETARTETGTISVYFGAVLGNLYSEFSQALTRYTHNLLARNILTESLQGTLLNHLGVSPWSQDNSNTWPLQVYPRTLAVLAQVLLLKPQQEKEAACISIWHRLVNTLVENVCNPPTTFEVENEDLNVEHAQLLLFLFHALNLMQKKSVLLLTAGGVIRCSEIVNQPMRDSQLLHLSRLLLLLEYLMKHLYDAPPALLEQVQWNLFSATSMVGDTSENKDGSRMASRIYCPWKEIEDNYRKFGPQDEFSMKPRFYSLTVAEINNQDTPKLDGLACNFILGTPDKLKYPLLIDALIEILNVTTQCNPSIKRGEKLSFTGLCTIQYCFTICWRLLLLLPPSTPYMDKLSENQEITCRSMLLHSLVWGPRSAYKTFTGWMKDCLVKQGMYTQYAETLLKNVAKTVNNLKYDIGIAKNCITAFHPQVQKSDSLVPKANLPQLSDLYLLDAVIAKIQVLMDEGISKPTTESSDSTKSSQTTDASPSANDLAQELLPHVLTLTETIIACSRSSLLYQMNESSEPVGKYSLQDFQAFKEILAISSSRCNKTNNLATALMALLPAGVRTVLEKWNDNGVADFPWNTYANDVIPAESYVLAVINTHISSLSNHGSFSVNPSLKYLLHSLVTFIGEHITKCAEDNEVRHRAVDVLVPLTLDACTEHLHDAVLRTLERVIGDPETDEHQKRVYYIVLEHTYYLLRMFTAQTTTQYFVAVDEKVLLECIKFMETLLDKAAGRLALDQFFNQETGRDLVTVLLSVATPQGSLSTQYSTKVLHFFNKLFSTAEKTPGDGSLERLCGSLSRLATVEPAILQNWLRHVILGGPTPPPANLPTPTTTTTTTLVPASPQQSESPTNAATPTGGAAAPPPPPVTATTNGKSETGAQIASSESNSSTHSPTEEHQGLLQENHLLLQGLTAYIVKENSNVSEEVAVTILRALIPIGSHILSPAVEGTGFSELMVVMATLADAGSGKGHIHLFSAATEWLELCKQYLSQPAVVEKLEAGVSTGKHRLMLDSACYLLNYVGDVVAALCPSPPGRATSPPWEGELPPELDSDWTDDLGHEDDESGGEDSDEDSLCNKLCTFTITQREFMNQHWYHCHTCKMVDGVGVCTVCARVCHRGHDITYAKYGNFFCDCGAKDDGTCQALVKRSPQSSEQHITQALSTSTPGTFGMEQMLPSSLRRRPSSPVNIDASERESSREILMSHISNSSVVASLLDLVKILMPAVETSCKRHSPVGCHQRAQTALRQLHTLEKRFENTDQLMVPTLGSQEGAFENVRMNYSGDQGQTIRQLLSAHMIRRVAMCCLSSPHGKRQHLAVSHEKGKITVLQLSALLKQADSSKRKLTLTRLASAPIPFTVLSITGNQWNEDFLAVCGLKDCHVLTFSSSGSVADHLVLHPQLETGNFIIRALWLPGSQTQLALVTADFVKIYDLSHDALSPQYFFLVPSGKIRDCTFVCTEDGSSHMLLMSSAGHIYSQAMDEESSAKHGPFYVTNTLEVYHSEIKDVNGQVGGGGVSIYYSHALQLLFFSYSHGKSFIAPLKYMDSGLPAVFMINLGKAGGNGNKANNAQPQPLCQWSEVPNHPGLVCSVMQSSNNPVILMLKPDTVLVQEIKVVPAKAKIMDMVAIRHPSSNADHRTTLILLCEDGSLRIYMAAMEQTGFWLSPNVQAVSTMTAMKPLRKKKVTKTGKPPGMVTFPIDFFEHCQAMNEVEFGGNDLLQIYNTQQIKHRLNTTGMYVVSTKPAGFSIEITNNDTSLVMTGVRIMLGTQDSQRAPSYVEVFGRSIQTNVARNRWFDMPFTREESLQADKKLILTFGPSQDPEGVTMVDSIKVYGKTKDAFGWPEETEDLASTSAAATQTAAGTSTETDNVAVAPVQLTSLDRQTYIGQTGCTIDDRLKAHKRHLKLHYPDKSTVAQHSIGNEHRILFNQTKIVKKSNHYWERVILEAIEMRLEKNNFNRDGGLQLSKAWTSALNRLKSSREPTSTSQEEHR</sequence>
<keyword evidence="3" id="KW-0862">Zinc</keyword>
<dbReference type="InterPro" id="IPR036322">
    <property type="entry name" value="WD40_repeat_dom_sf"/>
</dbReference>
<dbReference type="InterPro" id="IPR047509">
    <property type="entry name" value="UBR4-like_UBR-box"/>
</dbReference>
<dbReference type="SMART" id="SM00396">
    <property type="entry name" value="ZnF_UBR1"/>
    <property type="match status" value="1"/>
</dbReference>
<feature type="compositionally biased region" description="Low complexity" evidence="5">
    <location>
        <begin position="1150"/>
        <end position="1169"/>
    </location>
</feature>
<dbReference type="InterPro" id="IPR003126">
    <property type="entry name" value="Znf_UBR"/>
</dbReference>